<dbReference type="GO" id="GO:0005737">
    <property type="term" value="C:cytoplasm"/>
    <property type="evidence" value="ECO:0007669"/>
    <property type="project" value="TreeGrafter"/>
</dbReference>
<evidence type="ECO:0000256" key="6">
    <source>
        <dbReference type="PIRSR" id="PIRSR602129-50"/>
    </source>
</evidence>
<dbReference type="PANTHER" id="PTHR45677">
    <property type="entry name" value="GLUTAMATE DECARBOXYLASE-RELATED"/>
    <property type="match status" value="1"/>
</dbReference>
<dbReference type="InterPro" id="IPR015422">
    <property type="entry name" value="PyrdxlP-dep_Trfase_small"/>
</dbReference>
<dbReference type="GO" id="GO:0030170">
    <property type="term" value="F:pyridoxal phosphate binding"/>
    <property type="evidence" value="ECO:0007669"/>
    <property type="project" value="InterPro"/>
</dbReference>
<comment type="similarity">
    <text evidence="2 7">Belongs to the group II decarboxylase family.</text>
</comment>
<comment type="cofactor">
    <cofactor evidence="1 6 7">
        <name>pyridoxal 5'-phosphate</name>
        <dbReference type="ChEBI" id="CHEBI:597326"/>
    </cofactor>
</comment>
<evidence type="ECO:0000313" key="8">
    <source>
        <dbReference type="EMBL" id="MBF4160397.1"/>
    </source>
</evidence>
<dbReference type="GO" id="GO:0004058">
    <property type="term" value="F:aromatic-L-amino-acid decarboxylase activity"/>
    <property type="evidence" value="ECO:0007669"/>
    <property type="project" value="UniProtKB-ARBA"/>
</dbReference>
<feature type="modified residue" description="N6-(pyridoxal phosphate)lysine" evidence="6">
    <location>
        <position position="314"/>
    </location>
</feature>
<dbReference type="SUPFAM" id="SSF53383">
    <property type="entry name" value="PLP-dependent transferases"/>
    <property type="match status" value="1"/>
</dbReference>
<dbReference type="GO" id="GO:0019752">
    <property type="term" value="P:carboxylic acid metabolic process"/>
    <property type="evidence" value="ECO:0007669"/>
    <property type="project" value="InterPro"/>
</dbReference>
<sequence length="499" mass="53522">MLVSHPTASPRAHADDPRLRHLLHPDHAGEYETATRLAVTHLASTLSRVRGPVTGSSPARAAASVDAVDLDLPLGCTTQALAELDRVWLDDTVWFHEPGYAAHLNCPVLIPALVAEVLVSGVNPSLDTFDQSVGGTFIERRLVQWVAERIGFSSERADGVFTSGGTQSNLQALHLARDRALERPGVWPARLRILASADAHYSVQRSARLLGLSEDAVLSVPVDERRRMLPDRLSAALSEVVSAGDSVMAVVATAGTTDHGSIDPLPALAGLARAHDAWLHVDAAYGGGLLVSRTRRHLLAGIEQADSVTVDFHKTWFQPVSCSAVIVRERRHLRHVAAHADYLNPRDGGGAAVSAPNQVDKSLQTTRRFDALKLWLTLRVMGAEAIGDLVDAIVDLAAAVHARYAVDDRIELHAAPELSTLLLRPRCPGLDADDVDRLVPRIRAALWSAGAHVVAATVVDGRRWLKLTLLNPMAEVDDIASVIEGIAETAAALARTEAA</sequence>
<keyword evidence="8" id="KW-0032">Aminotransferase</keyword>
<keyword evidence="5 7" id="KW-0456">Lyase</keyword>
<name>A0A930UYE3_9ACTN</name>
<proteinExistence type="inferred from homology"/>
<evidence type="ECO:0000256" key="4">
    <source>
        <dbReference type="ARBA" id="ARBA00022898"/>
    </source>
</evidence>
<dbReference type="InterPro" id="IPR002129">
    <property type="entry name" value="PyrdxlP-dep_de-COase"/>
</dbReference>
<keyword evidence="8" id="KW-0808">Transferase</keyword>
<evidence type="ECO:0000256" key="3">
    <source>
        <dbReference type="ARBA" id="ARBA00022793"/>
    </source>
</evidence>
<accession>A0A930UYE3</accession>
<keyword evidence="3" id="KW-0210">Decarboxylase</keyword>
<dbReference type="InterPro" id="IPR015421">
    <property type="entry name" value="PyrdxlP-dep_Trfase_major"/>
</dbReference>
<dbReference type="AlphaFoldDB" id="A0A930UYE3"/>
<dbReference type="Proteomes" id="UP000656804">
    <property type="component" value="Unassembled WGS sequence"/>
</dbReference>
<dbReference type="Pfam" id="PF00282">
    <property type="entry name" value="Pyridoxal_deC"/>
    <property type="match status" value="1"/>
</dbReference>
<keyword evidence="4 6" id="KW-0663">Pyridoxal phosphate</keyword>
<reference evidence="8" key="1">
    <citation type="submission" date="2020-11" db="EMBL/GenBank/DDBJ databases">
        <title>Nocardioides sp. CBS4Y-1, whole genome shotgun sequence.</title>
        <authorList>
            <person name="Tuo L."/>
        </authorList>
    </citation>
    <scope>NUCLEOTIDE SEQUENCE</scope>
    <source>
        <strain evidence="8">CBS4Y-1</strain>
    </source>
</reference>
<evidence type="ECO:0000313" key="9">
    <source>
        <dbReference type="Proteomes" id="UP000656804"/>
    </source>
</evidence>
<keyword evidence="9" id="KW-1185">Reference proteome</keyword>
<dbReference type="InterPro" id="IPR015424">
    <property type="entry name" value="PyrdxlP-dep_Trfase"/>
</dbReference>
<gene>
    <name evidence="8" type="ORF">ISG29_01760</name>
</gene>
<evidence type="ECO:0000256" key="7">
    <source>
        <dbReference type="RuleBase" id="RU000382"/>
    </source>
</evidence>
<dbReference type="PANTHER" id="PTHR45677:SF8">
    <property type="entry name" value="CYSTEINE SULFINIC ACID DECARBOXYLASE"/>
    <property type="match status" value="1"/>
</dbReference>
<dbReference type="Gene3D" id="3.90.1150.10">
    <property type="entry name" value="Aspartate Aminotransferase, domain 1"/>
    <property type="match status" value="1"/>
</dbReference>
<comment type="caution">
    <text evidence="8">The sequence shown here is derived from an EMBL/GenBank/DDBJ whole genome shotgun (WGS) entry which is preliminary data.</text>
</comment>
<evidence type="ECO:0000256" key="1">
    <source>
        <dbReference type="ARBA" id="ARBA00001933"/>
    </source>
</evidence>
<evidence type="ECO:0000256" key="5">
    <source>
        <dbReference type="ARBA" id="ARBA00023239"/>
    </source>
</evidence>
<dbReference type="GO" id="GO:0008483">
    <property type="term" value="F:transaminase activity"/>
    <property type="evidence" value="ECO:0007669"/>
    <property type="project" value="UniProtKB-KW"/>
</dbReference>
<evidence type="ECO:0000256" key="2">
    <source>
        <dbReference type="ARBA" id="ARBA00009533"/>
    </source>
</evidence>
<organism evidence="8 9">
    <name type="scientific">Nocardioides acrostichi</name>
    <dbReference type="NCBI Taxonomy" id="2784339"/>
    <lineage>
        <taxon>Bacteria</taxon>
        <taxon>Bacillati</taxon>
        <taxon>Actinomycetota</taxon>
        <taxon>Actinomycetes</taxon>
        <taxon>Propionibacteriales</taxon>
        <taxon>Nocardioidaceae</taxon>
        <taxon>Nocardioides</taxon>
    </lineage>
</organism>
<protein>
    <submittedName>
        <fullName evidence="8">Aminotransferase class V-fold PLP-dependent enzyme</fullName>
    </submittedName>
</protein>
<dbReference type="EMBL" id="JADIVZ010000001">
    <property type="protein sequence ID" value="MBF4160397.1"/>
    <property type="molecule type" value="Genomic_DNA"/>
</dbReference>
<dbReference type="Gene3D" id="3.40.640.10">
    <property type="entry name" value="Type I PLP-dependent aspartate aminotransferase-like (Major domain)"/>
    <property type="match status" value="1"/>
</dbReference>